<reference evidence="1 2" key="1">
    <citation type="submission" date="2019-09" db="EMBL/GenBank/DDBJ databases">
        <authorList>
            <person name="Duangmal K."/>
            <person name="Teo W.F.A."/>
            <person name="Lipun K."/>
        </authorList>
    </citation>
    <scope>NUCLEOTIDE SEQUENCE [LARGE SCALE GENOMIC DNA]</scope>
    <source>
        <strain evidence="1 2">K1PN6</strain>
    </source>
</reference>
<gene>
    <name evidence="1" type="ORF">FPZ41_35705</name>
</gene>
<dbReference type="AlphaFoldDB" id="A0A5N8X516"/>
<dbReference type="Gene3D" id="3.40.50.300">
    <property type="entry name" value="P-loop containing nucleotide triphosphate hydrolases"/>
    <property type="match status" value="1"/>
</dbReference>
<dbReference type="Proteomes" id="UP000373149">
    <property type="component" value="Unassembled WGS sequence"/>
</dbReference>
<dbReference type="InterPro" id="IPR027417">
    <property type="entry name" value="P-loop_NTPase"/>
</dbReference>
<proteinExistence type="predicted"/>
<dbReference type="EMBL" id="VMNX01000206">
    <property type="protein sequence ID" value="MPY53625.1"/>
    <property type="molecule type" value="Genomic_DNA"/>
</dbReference>
<evidence type="ECO:0000313" key="2">
    <source>
        <dbReference type="Proteomes" id="UP000373149"/>
    </source>
</evidence>
<organism evidence="1 2">
    <name type="scientific">Streptomyces acidicola</name>
    <dbReference type="NCBI Taxonomy" id="2596892"/>
    <lineage>
        <taxon>Bacteria</taxon>
        <taxon>Bacillati</taxon>
        <taxon>Actinomycetota</taxon>
        <taxon>Actinomycetes</taxon>
        <taxon>Kitasatosporales</taxon>
        <taxon>Streptomycetaceae</taxon>
        <taxon>Streptomyces</taxon>
    </lineage>
</organism>
<name>A0A5N8X516_9ACTN</name>
<dbReference type="RefSeq" id="WP_152867722.1">
    <property type="nucleotide sequence ID" value="NZ_VMNX01000206.1"/>
</dbReference>
<protein>
    <submittedName>
        <fullName evidence="1">Uncharacterized protein</fullName>
    </submittedName>
</protein>
<evidence type="ECO:0000313" key="1">
    <source>
        <dbReference type="EMBL" id="MPY53625.1"/>
    </source>
</evidence>
<sequence>MPDHIIYTPSRGTRLTSLPQVIRPSDTDRYILWLDDLEQFLGDEGINPSLLDALERIHVAIVATMQDELFETYSNPRNSKSDDIQEVSRQIGNRLLRAVEPIPIIRLWSDKEVDRASKIHDERLADAITHSSIYGISEYLAAGPALIQSWRRAQRVNGNPRGAALVQASVDLARTGFSGGIDIEVLKELHTSYLPHLTLRPESWTDAKDWATRVQYGVSGLLIPGEYEDTWRAFDYLPDAISREKGSRYIIPDFIWDEALNLCPDDDDRWLIGMRAYMAGETHYAIAAWEPLAENGNGSAASNLAAIYLEMGDRETAKYWRYIESQDEFHSTMIPFDSSSPLYDPETGTVSLGEYRDGERVQVPLHRPGIGVRHGVIAGDKGVGKSNTLTLVLLGALTSGKYILWLMDWAPEQKHFKSLKKAGAVDWFSGNNLERSLNILRAAVRILEVRTEKGSYSDPTSEKPAILVAIEEAHHLFSRSDEAASLCLRIAQEGESAGVSVFLTIPEMSLECFGGRTDLRDEITSESNTSFFMGSNSLLMMREIKNARDGDSEDDPFN</sequence>
<dbReference type="SUPFAM" id="SSF52540">
    <property type="entry name" value="P-loop containing nucleoside triphosphate hydrolases"/>
    <property type="match status" value="1"/>
</dbReference>
<accession>A0A5N8X516</accession>
<comment type="caution">
    <text evidence="1">The sequence shown here is derived from an EMBL/GenBank/DDBJ whole genome shotgun (WGS) entry which is preliminary data.</text>
</comment>
<keyword evidence="2" id="KW-1185">Reference proteome</keyword>